<comment type="caution">
    <text evidence="1">The sequence shown here is derived from an EMBL/GenBank/DDBJ whole genome shotgun (WGS) entry which is preliminary data.</text>
</comment>
<gene>
    <name evidence="1" type="ORF">BT93_L4439</name>
</gene>
<evidence type="ECO:0000313" key="1">
    <source>
        <dbReference type="EMBL" id="KAF7851127.1"/>
    </source>
</evidence>
<name>A0A8T0CU31_CORYI</name>
<proteinExistence type="predicted"/>
<protein>
    <recommendedName>
        <fullName evidence="3">Protein kinase domain-containing protein</fullName>
    </recommendedName>
</protein>
<dbReference type="OrthoDB" id="1711336at2759"/>
<evidence type="ECO:0000313" key="2">
    <source>
        <dbReference type="Proteomes" id="UP000806378"/>
    </source>
</evidence>
<dbReference type="AlphaFoldDB" id="A0A8T0CU31"/>
<dbReference type="InterPro" id="IPR050823">
    <property type="entry name" value="Plant_Ser_Thr_Prot_Kinase"/>
</dbReference>
<dbReference type="Gene3D" id="1.10.510.10">
    <property type="entry name" value="Transferase(Phosphotransferase) domain 1"/>
    <property type="match status" value="1"/>
</dbReference>
<dbReference type="PANTHER" id="PTHR45621">
    <property type="entry name" value="OS01G0588500 PROTEIN-RELATED"/>
    <property type="match status" value="1"/>
</dbReference>
<dbReference type="Proteomes" id="UP000806378">
    <property type="component" value="Unassembled WGS sequence"/>
</dbReference>
<keyword evidence="2" id="KW-1185">Reference proteome</keyword>
<dbReference type="EMBL" id="MU089561">
    <property type="protein sequence ID" value="KAF7851127.1"/>
    <property type="molecule type" value="Genomic_DNA"/>
</dbReference>
<evidence type="ECO:0008006" key="3">
    <source>
        <dbReference type="Google" id="ProtNLM"/>
    </source>
</evidence>
<accession>A0A8T0CU31</accession>
<reference evidence="1" key="1">
    <citation type="submission" date="2020-05" db="EMBL/GenBank/DDBJ databases">
        <title>WGS assembly of Corymbia citriodora subspecies variegata.</title>
        <authorList>
            <person name="Barry K."/>
            <person name="Hundley H."/>
            <person name="Shu S."/>
            <person name="Jenkins J."/>
            <person name="Grimwood J."/>
            <person name="Baten A."/>
        </authorList>
    </citation>
    <scope>NUCLEOTIDE SEQUENCE</scope>
    <source>
        <strain evidence="1">CV2-018</strain>
    </source>
</reference>
<sequence>MHKWLTKRGLHDLHSNMVKCHCHTYLEGYFAHVYDLNPHDTLHNLVTKGLANFLAFLHSFDPPLLVRNLDAAHVMIDQCCHGYMDPNVENHGKWSNRYDVFVYGVVLLCLICKRVYTEDRLGPAPAPCVYKWAKNEYRSKPAKGSRKFISSLVDESLKESLPFKFHNGLKITKLAMQCIKRNPHSRPSMKQVVSVC</sequence>
<dbReference type="Gramene" id="rna-gnl|WGS:JABURB|Cocit.L4439.1">
    <property type="protein sequence ID" value="cds-KAF7851127.1"/>
    <property type="gene ID" value="gene-BT93_L4439"/>
</dbReference>
<dbReference type="InterPro" id="IPR011009">
    <property type="entry name" value="Kinase-like_dom_sf"/>
</dbReference>
<dbReference type="SUPFAM" id="SSF56112">
    <property type="entry name" value="Protein kinase-like (PK-like)"/>
    <property type="match status" value="1"/>
</dbReference>
<organism evidence="1 2">
    <name type="scientific">Corymbia citriodora subsp. variegata</name>
    <dbReference type="NCBI Taxonomy" id="360336"/>
    <lineage>
        <taxon>Eukaryota</taxon>
        <taxon>Viridiplantae</taxon>
        <taxon>Streptophyta</taxon>
        <taxon>Embryophyta</taxon>
        <taxon>Tracheophyta</taxon>
        <taxon>Spermatophyta</taxon>
        <taxon>Magnoliopsida</taxon>
        <taxon>eudicotyledons</taxon>
        <taxon>Gunneridae</taxon>
        <taxon>Pentapetalae</taxon>
        <taxon>rosids</taxon>
        <taxon>malvids</taxon>
        <taxon>Myrtales</taxon>
        <taxon>Myrtaceae</taxon>
        <taxon>Myrtoideae</taxon>
        <taxon>Eucalypteae</taxon>
        <taxon>Corymbia</taxon>
    </lineage>
</organism>